<dbReference type="EMBL" id="UYYA01003874">
    <property type="protein sequence ID" value="VDM57079.1"/>
    <property type="molecule type" value="Genomic_DNA"/>
</dbReference>
<reference evidence="4" key="1">
    <citation type="submission" date="2017-02" db="UniProtKB">
        <authorList>
            <consortium name="WormBaseParasite"/>
        </authorList>
    </citation>
    <scope>IDENTIFICATION</scope>
</reference>
<proteinExistence type="predicted"/>
<dbReference type="Proteomes" id="UP000267027">
    <property type="component" value="Unassembled WGS sequence"/>
</dbReference>
<name>A0A0R3PL89_ANGCS</name>
<organism evidence="4">
    <name type="scientific">Angiostrongylus costaricensis</name>
    <name type="common">Nematode worm</name>
    <dbReference type="NCBI Taxonomy" id="334426"/>
    <lineage>
        <taxon>Eukaryota</taxon>
        <taxon>Metazoa</taxon>
        <taxon>Ecdysozoa</taxon>
        <taxon>Nematoda</taxon>
        <taxon>Chromadorea</taxon>
        <taxon>Rhabditida</taxon>
        <taxon>Rhabditina</taxon>
        <taxon>Rhabditomorpha</taxon>
        <taxon>Strongyloidea</taxon>
        <taxon>Metastrongylidae</taxon>
        <taxon>Angiostrongylus</taxon>
    </lineage>
</organism>
<gene>
    <name evidence="2" type="ORF">ACOC_LOCUS5494</name>
</gene>
<accession>A0A0R3PL89</accession>
<evidence type="ECO:0000313" key="3">
    <source>
        <dbReference type="Proteomes" id="UP000267027"/>
    </source>
</evidence>
<sequence length="92" mass="9159">MVAVSIGGEGKHAVLTRIAAVSIGVEGEHTVLSRVAVVLIGGRGVHTVLSRVAAVSIGGGGRGRREGDHDGEARGGHGVPTRSAGRYSEPAG</sequence>
<protein>
    <submittedName>
        <fullName evidence="2 4">Uncharacterized protein</fullName>
    </submittedName>
</protein>
<reference evidence="2 3" key="2">
    <citation type="submission" date="2018-11" db="EMBL/GenBank/DDBJ databases">
        <authorList>
            <consortium name="Pathogen Informatics"/>
        </authorList>
    </citation>
    <scope>NUCLEOTIDE SEQUENCE [LARGE SCALE GENOMIC DNA]</scope>
    <source>
        <strain evidence="2 3">Costa Rica</strain>
    </source>
</reference>
<evidence type="ECO:0000313" key="4">
    <source>
        <dbReference type="WBParaSite" id="ACOC_0000549301-mRNA-1"/>
    </source>
</evidence>
<evidence type="ECO:0000256" key="1">
    <source>
        <dbReference type="SAM" id="MobiDB-lite"/>
    </source>
</evidence>
<keyword evidence="3" id="KW-1185">Reference proteome</keyword>
<feature type="compositionally biased region" description="Basic and acidic residues" evidence="1">
    <location>
        <begin position="63"/>
        <end position="75"/>
    </location>
</feature>
<evidence type="ECO:0000313" key="2">
    <source>
        <dbReference type="EMBL" id="VDM57079.1"/>
    </source>
</evidence>
<feature type="region of interest" description="Disordered" evidence="1">
    <location>
        <begin position="57"/>
        <end position="92"/>
    </location>
</feature>
<dbReference type="AlphaFoldDB" id="A0A0R3PL89"/>
<dbReference type="WBParaSite" id="ACOC_0000549301-mRNA-1">
    <property type="protein sequence ID" value="ACOC_0000549301-mRNA-1"/>
    <property type="gene ID" value="ACOC_0000549301"/>
</dbReference>